<sequence>MTRSLTKFLLCGVCVAVATIAPVGTADAQEHWRPPFRDHEVRHFDRHHHEMWRGGVWRHGAYFGRNGWWWVAGGAWYYYDAPVYPYPMIVSEYAVPAAPPVVVQPPPTVMVPSAPPPAPPPQLQQQQQVWYYCDNPAGYYPYVPSCPTQFRPVPAQQK</sequence>
<evidence type="ECO:0000313" key="2">
    <source>
        <dbReference type="EMBL" id="EPY00423.1"/>
    </source>
</evidence>
<feature type="chain" id="PRO_5004569354" evidence="1">
    <location>
        <begin position="29"/>
        <end position="158"/>
    </location>
</feature>
<dbReference type="Proteomes" id="UP000015350">
    <property type="component" value="Unassembled WGS sequence"/>
</dbReference>
<reference evidence="2 3" key="1">
    <citation type="submission" date="2013-04" db="EMBL/GenBank/DDBJ databases">
        <authorList>
            <person name="Kuznetsov B."/>
            <person name="Ivanovsky R."/>
        </authorList>
    </citation>
    <scope>NUCLEOTIDE SEQUENCE [LARGE SCALE GENOMIC DNA]</scope>
    <source>
        <strain evidence="2 3">MGU-K5</strain>
    </source>
</reference>
<proteinExistence type="predicted"/>
<organism evidence="2 3">
    <name type="scientific">Magnetospirillum fulvum MGU-K5</name>
    <dbReference type="NCBI Taxonomy" id="1316936"/>
    <lineage>
        <taxon>Bacteria</taxon>
        <taxon>Pseudomonadati</taxon>
        <taxon>Pseudomonadota</taxon>
        <taxon>Alphaproteobacteria</taxon>
        <taxon>Rhodospirillales</taxon>
        <taxon>Rhodospirillaceae</taxon>
        <taxon>Magnetospirillum</taxon>
    </lineage>
</organism>
<keyword evidence="1" id="KW-0732">Signal</keyword>
<dbReference type="AlphaFoldDB" id="S9S8M1"/>
<dbReference type="STRING" id="1316936.K678_16185"/>
<accession>S9S8M1</accession>
<dbReference type="OrthoDB" id="7359688at2"/>
<dbReference type="RefSeq" id="WP_021133516.1">
    <property type="nucleotide sequence ID" value="NZ_AQPH01000096.1"/>
</dbReference>
<dbReference type="eggNOG" id="ENOG503303I">
    <property type="taxonomic scope" value="Bacteria"/>
</dbReference>
<name>S9S8M1_MAGFU</name>
<comment type="caution">
    <text evidence="2">The sequence shown here is derived from an EMBL/GenBank/DDBJ whole genome shotgun (WGS) entry which is preliminary data.</text>
</comment>
<dbReference type="EMBL" id="AQPH01000096">
    <property type="protein sequence ID" value="EPY00423.1"/>
    <property type="molecule type" value="Genomic_DNA"/>
</dbReference>
<dbReference type="PATRIC" id="fig|1316936.3.peg.3217"/>
<evidence type="ECO:0000256" key="1">
    <source>
        <dbReference type="SAM" id="SignalP"/>
    </source>
</evidence>
<feature type="signal peptide" evidence="1">
    <location>
        <begin position="1"/>
        <end position="28"/>
    </location>
</feature>
<evidence type="ECO:0000313" key="3">
    <source>
        <dbReference type="Proteomes" id="UP000015350"/>
    </source>
</evidence>
<gene>
    <name evidence="2" type="ORF">K678_16185</name>
</gene>
<protein>
    <submittedName>
        <fullName evidence="2">Uncharacterized protein</fullName>
    </submittedName>
</protein>